<dbReference type="EMBL" id="LGAP01000023">
    <property type="protein sequence ID" value="KOF14988.1"/>
    <property type="molecule type" value="Genomic_DNA"/>
</dbReference>
<comment type="caution">
    <text evidence="4">The sequence shown here is derived from an EMBL/GenBank/DDBJ whole genome shotgun (WGS) entry which is preliminary data.</text>
</comment>
<evidence type="ECO:0000313" key="4">
    <source>
        <dbReference type="EMBL" id="KOF14988.1"/>
    </source>
</evidence>
<dbReference type="GO" id="GO:0008678">
    <property type="term" value="F:2-deoxy-D-gluconate 3-dehydrogenase activity"/>
    <property type="evidence" value="ECO:0007669"/>
    <property type="project" value="InterPro"/>
</dbReference>
<dbReference type="PRINTS" id="PR00080">
    <property type="entry name" value="SDRFAMILY"/>
</dbReference>
<keyword evidence="2" id="KW-0560">Oxidoreductase</keyword>
<organism evidence="4 5">
    <name type="scientific">Ensifer adhaerens</name>
    <name type="common">Sinorhizobium morelense</name>
    <dbReference type="NCBI Taxonomy" id="106592"/>
    <lineage>
        <taxon>Bacteria</taxon>
        <taxon>Pseudomonadati</taxon>
        <taxon>Pseudomonadota</taxon>
        <taxon>Alphaproteobacteria</taxon>
        <taxon>Hyphomicrobiales</taxon>
        <taxon>Rhizobiaceae</taxon>
        <taxon>Sinorhizobium/Ensifer group</taxon>
        <taxon>Ensifer</taxon>
    </lineage>
</organism>
<dbReference type="GO" id="GO:0051287">
    <property type="term" value="F:NAD binding"/>
    <property type="evidence" value="ECO:0007669"/>
    <property type="project" value="InterPro"/>
</dbReference>
<dbReference type="FunFam" id="3.40.50.720:FF:000084">
    <property type="entry name" value="Short-chain dehydrogenase reductase"/>
    <property type="match status" value="1"/>
</dbReference>
<dbReference type="NCBIfam" id="TIGR01832">
    <property type="entry name" value="kduD"/>
    <property type="match status" value="1"/>
</dbReference>
<accession>A0A0L8BK81</accession>
<proteinExistence type="inferred from homology"/>
<evidence type="ECO:0000313" key="5">
    <source>
        <dbReference type="Proteomes" id="UP000037425"/>
    </source>
</evidence>
<dbReference type="AlphaFoldDB" id="A0A0L8BK81"/>
<feature type="domain" description="Ketoreductase" evidence="3">
    <location>
        <begin position="10"/>
        <end position="188"/>
    </location>
</feature>
<dbReference type="SMART" id="SM00822">
    <property type="entry name" value="PKS_KR"/>
    <property type="match status" value="1"/>
</dbReference>
<dbReference type="PRINTS" id="PR00081">
    <property type="entry name" value="GDHRDH"/>
</dbReference>
<dbReference type="Proteomes" id="UP000037425">
    <property type="component" value="Unassembled WGS sequence"/>
</dbReference>
<sequence length="252" mass="26301">MNALFDLTDKTALVTGARTGLGQGMALALARAGADIVALGSSPMPETAALVRETGVRFHELTIDLSKPFDARATVAEAAAAFGGVDILVNNAGIIRRADLLDYSEEDWDSVLDVNLKAAFLLSQAAARHMVSTGRAGRIVNVASMLTFQGGIRVPAYAASKHGIAGLTKAMANELAPHGITVNAIAPGYMATDNTEALRNNPERNAQISARIPMGRWGTPDDLATAVLFFTAPASGYVTGTVVPVDGGWLVR</sequence>
<dbReference type="InterPro" id="IPR002347">
    <property type="entry name" value="SDR_fam"/>
</dbReference>
<dbReference type="InterPro" id="IPR057326">
    <property type="entry name" value="KR_dom"/>
</dbReference>
<evidence type="ECO:0000256" key="2">
    <source>
        <dbReference type="ARBA" id="ARBA00023002"/>
    </source>
</evidence>
<dbReference type="OrthoDB" id="9796652at2"/>
<dbReference type="SUPFAM" id="SSF51735">
    <property type="entry name" value="NAD(P)-binding Rossmann-fold domains"/>
    <property type="match status" value="1"/>
</dbReference>
<gene>
    <name evidence="4" type="ORF">AC244_25370</name>
</gene>
<dbReference type="InterPro" id="IPR020904">
    <property type="entry name" value="Sc_DH/Rdtase_CS"/>
</dbReference>
<comment type="similarity">
    <text evidence="1">Belongs to the short-chain dehydrogenases/reductases (SDR) family.</text>
</comment>
<dbReference type="PROSITE" id="PS00061">
    <property type="entry name" value="ADH_SHORT"/>
    <property type="match status" value="1"/>
</dbReference>
<dbReference type="Pfam" id="PF13561">
    <property type="entry name" value="adh_short_C2"/>
    <property type="match status" value="1"/>
</dbReference>
<dbReference type="InterPro" id="IPR011286">
    <property type="entry name" value="2-deoxy-D-gluc_3_DH"/>
</dbReference>
<dbReference type="PANTHER" id="PTHR42760:SF5">
    <property type="entry name" value="2-DEHYDRO-3-DEOXY-D-GLUCONATE 5-DEHYDROGENASE"/>
    <property type="match status" value="1"/>
</dbReference>
<reference evidence="5" key="1">
    <citation type="submission" date="2015-07" db="EMBL/GenBank/DDBJ databases">
        <title>Whole genome sequence of an Ensifer adhaerens strain isolated from a cave pool in the Wind Cave National Park.</title>
        <authorList>
            <person name="Eng W.W.H."/>
            <person name="Gan H.M."/>
            <person name="Barton H.A."/>
            <person name="Savka M.A."/>
        </authorList>
    </citation>
    <scope>NUCLEOTIDE SEQUENCE [LARGE SCALE GENOMIC DNA]</scope>
    <source>
        <strain evidence="5">SD006</strain>
    </source>
</reference>
<dbReference type="RefSeq" id="WP_053251588.1">
    <property type="nucleotide sequence ID" value="NZ_LGAP01000023.1"/>
</dbReference>
<dbReference type="InterPro" id="IPR036291">
    <property type="entry name" value="NAD(P)-bd_dom_sf"/>
</dbReference>
<dbReference type="PATRIC" id="fig|106592.7.peg.3828"/>
<protein>
    <submittedName>
        <fullName evidence="4">3-ketoacyl-ACP reductase</fullName>
    </submittedName>
</protein>
<dbReference type="Gene3D" id="3.40.50.720">
    <property type="entry name" value="NAD(P)-binding Rossmann-like Domain"/>
    <property type="match status" value="1"/>
</dbReference>
<dbReference type="NCBIfam" id="NF005559">
    <property type="entry name" value="PRK07231.1"/>
    <property type="match status" value="1"/>
</dbReference>
<evidence type="ECO:0000256" key="1">
    <source>
        <dbReference type="ARBA" id="ARBA00006484"/>
    </source>
</evidence>
<dbReference type="PANTHER" id="PTHR42760">
    <property type="entry name" value="SHORT-CHAIN DEHYDROGENASES/REDUCTASES FAMILY MEMBER"/>
    <property type="match status" value="1"/>
</dbReference>
<name>A0A0L8BK81_ENSAD</name>
<evidence type="ECO:0000259" key="3">
    <source>
        <dbReference type="SMART" id="SM00822"/>
    </source>
</evidence>